<dbReference type="InterPro" id="IPR000504">
    <property type="entry name" value="RRM_dom"/>
</dbReference>
<reference evidence="3" key="1">
    <citation type="journal article" date="2004" name="Nature">
        <title>Genome duplication in the teleost fish Tetraodon nigroviridis reveals the early vertebrate proto-karyotype.</title>
        <authorList>
            <person name="Jaillon O."/>
            <person name="Aury J.-M."/>
            <person name="Brunet F."/>
            <person name="Petit J.-L."/>
            <person name="Stange-Thomann N."/>
            <person name="Mauceli E."/>
            <person name="Bouneau L."/>
            <person name="Fischer C."/>
            <person name="Ozouf-Costaz C."/>
            <person name="Bernot A."/>
            <person name="Nicaud S."/>
            <person name="Jaffe D."/>
            <person name="Fisher S."/>
            <person name="Lutfalla G."/>
            <person name="Dossat C."/>
            <person name="Segurens B."/>
            <person name="Dasilva C."/>
            <person name="Salanoubat M."/>
            <person name="Levy M."/>
            <person name="Boudet N."/>
            <person name="Castellano S."/>
            <person name="Anthouard V."/>
            <person name="Jubin C."/>
            <person name="Castelli V."/>
            <person name="Katinka M."/>
            <person name="Vacherie B."/>
            <person name="Biemont C."/>
            <person name="Skalli Z."/>
            <person name="Cattolico L."/>
            <person name="Poulain J."/>
            <person name="De Berardinis V."/>
            <person name="Cruaud C."/>
            <person name="Duprat S."/>
            <person name="Brottier P."/>
            <person name="Coutanceau J.-P."/>
            <person name="Gouzy J."/>
            <person name="Parra G."/>
            <person name="Lardier G."/>
            <person name="Chapple C."/>
            <person name="McKernan K.J."/>
            <person name="McEwan P."/>
            <person name="Bosak S."/>
            <person name="Kellis M."/>
            <person name="Volff J.-N."/>
            <person name="Guigo R."/>
            <person name="Zody M.C."/>
            <person name="Mesirov J."/>
            <person name="Lindblad-Toh K."/>
            <person name="Birren B."/>
            <person name="Nusbaum C."/>
            <person name="Kahn D."/>
            <person name="Robinson-Rechavi M."/>
            <person name="Laudet V."/>
            <person name="Schachter V."/>
            <person name="Quetier F."/>
            <person name="Saurin W."/>
            <person name="Scarpelli C."/>
            <person name="Wincker P."/>
            <person name="Lander E.S."/>
            <person name="Weissenbach J."/>
            <person name="Roest Crollius H."/>
        </authorList>
    </citation>
    <scope>NUCLEOTIDE SEQUENCE [LARGE SCALE GENOMIC DNA]</scope>
</reference>
<feature type="domain" description="RRM" evidence="2">
    <location>
        <begin position="2"/>
        <end position="75"/>
    </location>
</feature>
<gene>
    <name evidence="3" type="ORF">GSTENG00026125001</name>
</gene>
<sequence length="191" mass="21473">MHKLYIGNLGDSVTAEDLGKTFDEHKIPYTGQFLMKTGYAFVDCPDDQWAMKAIETFSGKVELKGKRIEVEHSVPKKQRYLPAFSEQPAPVRPNVLRPPALDFLIKSLCNGTIFFLCTVTCVVWRFVRDWRWASGSRCEAGVSVRRLNFVGHYCGGEQPPLGSRRWGFPPAQVGPQTPNFQDAVACTPSYV</sequence>
<accession>Q4S097</accession>
<comment type="caution">
    <text evidence="3">The sequence shown here is derived from an EMBL/GenBank/DDBJ whole genome shotgun (WGS) entry which is preliminary data.</text>
</comment>
<dbReference type="PROSITE" id="PS50102">
    <property type="entry name" value="RRM"/>
    <property type="match status" value="1"/>
</dbReference>
<keyword evidence="1" id="KW-0694">RNA-binding</keyword>
<dbReference type="InterPro" id="IPR035979">
    <property type="entry name" value="RBD_domain_sf"/>
</dbReference>
<dbReference type="OrthoDB" id="752362at2759"/>
<evidence type="ECO:0000259" key="2">
    <source>
        <dbReference type="PROSITE" id="PS50102"/>
    </source>
</evidence>
<protein>
    <submittedName>
        <fullName evidence="3">(spotted green pufferfish) hypothetical protein</fullName>
    </submittedName>
</protein>
<dbReference type="AlphaFoldDB" id="Q4S097"/>
<name>Q4S097_TETNG</name>
<dbReference type="GO" id="GO:0003723">
    <property type="term" value="F:RNA binding"/>
    <property type="evidence" value="ECO:0007669"/>
    <property type="project" value="UniProtKB-UniRule"/>
</dbReference>
<dbReference type="SMART" id="SM00360">
    <property type="entry name" value="RRM"/>
    <property type="match status" value="1"/>
</dbReference>
<evidence type="ECO:0000256" key="1">
    <source>
        <dbReference type="PROSITE-ProRule" id="PRU00176"/>
    </source>
</evidence>
<dbReference type="SUPFAM" id="SSF54928">
    <property type="entry name" value="RNA-binding domain, RBD"/>
    <property type="match status" value="1"/>
</dbReference>
<dbReference type="KEGG" id="tng:GSTEN00026125G001"/>
<reference evidence="3" key="2">
    <citation type="submission" date="2004-02" db="EMBL/GenBank/DDBJ databases">
        <authorList>
            <consortium name="Genoscope"/>
            <consortium name="Whitehead Institute Centre for Genome Research"/>
        </authorList>
    </citation>
    <scope>NUCLEOTIDE SEQUENCE</scope>
</reference>
<dbReference type="Gene3D" id="3.30.70.330">
    <property type="match status" value="1"/>
</dbReference>
<organism evidence="3">
    <name type="scientific">Tetraodon nigroviridis</name>
    <name type="common">Spotted green pufferfish</name>
    <name type="synonym">Chelonodon nigroviridis</name>
    <dbReference type="NCBI Taxonomy" id="99883"/>
    <lineage>
        <taxon>Eukaryota</taxon>
        <taxon>Metazoa</taxon>
        <taxon>Chordata</taxon>
        <taxon>Craniata</taxon>
        <taxon>Vertebrata</taxon>
        <taxon>Euteleostomi</taxon>
        <taxon>Actinopterygii</taxon>
        <taxon>Neopterygii</taxon>
        <taxon>Teleostei</taxon>
        <taxon>Neoteleostei</taxon>
        <taxon>Acanthomorphata</taxon>
        <taxon>Eupercaria</taxon>
        <taxon>Tetraodontiformes</taxon>
        <taxon>Tetradontoidea</taxon>
        <taxon>Tetraodontidae</taxon>
        <taxon>Tetraodon</taxon>
    </lineage>
</organism>
<dbReference type="InterPro" id="IPR012677">
    <property type="entry name" value="Nucleotide-bd_a/b_plait_sf"/>
</dbReference>
<proteinExistence type="predicted"/>
<evidence type="ECO:0000313" key="3">
    <source>
        <dbReference type="EMBL" id="CAG05935.1"/>
    </source>
</evidence>
<dbReference type="EMBL" id="CAAE01014784">
    <property type="protein sequence ID" value="CAG05935.1"/>
    <property type="molecule type" value="Genomic_DNA"/>
</dbReference>
<dbReference type="FunFam" id="3.30.70.330:FF:000203">
    <property type="entry name" value="insulin-like growth factor 2 mRNA-binding protein 1"/>
    <property type="match status" value="1"/>
</dbReference>